<evidence type="ECO:0000313" key="15">
    <source>
        <dbReference type="EMBL" id="ETV72410.1"/>
    </source>
</evidence>
<evidence type="ECO:0000256" key="5">
    <source>
        <dbReference type="ARBA" id="ARBA00022723"/>
    </source>
</evidence>
<dbReference type="GO" id="GO:0008270">
    <property type="term" value="F:zinc ion binding"/>
    <property type="evidence" value="ECO:0007669"/>
    <property type="project" value="UniProtKB-KW"/>
</dbReference>
<evidence type="ECO:0000256" key="2">
    <source>
        <dbReference type="ARBA" id="ARBA00001946"/>
    </source>
</evidence>
<keyword evidence="7 13" id="KW-0863">Zinc-finger</keyword>
<keyword evidence="8" id="KW-0378">Hydrolase</keyword>
<dbReference type="PROSITE" id="PS01358">
    <property type="entry name" value="ZF_RANBP2_1"/>
    <property type="match status" value="1"/>
</dbReference>
<dbReference type="SMART" id="SM00547">
    <property type="entry name" value="ZnF_RBZ"/>
    <property type="match status" value="1"/>
</dbReference>
<evidence type="ECO:0000256" key="7">
    <source>
        <dbReference type="ARBA" id="ARBA00022771"/>
    </source>
</evidence>
<dbReference type="Gene3D" id="3.60.10.10">
    <property type="entry name" value="Endonuclease/exonuclease/phosphatase"/>
    <property type="match status" value="1"/>
</dbReference>
<dbReference type="GO" id="GO:0005634">
    <property type="term" value="C:nucleus"/>
    <property type="evidence" value="ECO:0007669"/>
    <property type="project" value="UniProtKB-SubCell"/>
</dbReference>
<sequence>MNAWNDWDCPRCSLINEPQSLFCDACAFIKPDSPPATDDDDHAVPPPKRMKFSIEDLVDLVSDEDDDMEFKAAIAASALEHMHATGTAYNATRNVDATVSNNSSSEMQPPTTSNSFLHDLHAERMQRQQLRQGPPSAITSPLEGSVTMAAPQSPTTLLVASLNVWFDEVLVEERINAMCNLFSTLAPHVIFLQEVTPDMGALLSSTLRTLGYAAANAVTDQAYSELILVKGLPILQYTRHPFERSAMGRHLHVVETEFNGKPLRLATAHLESLAQNRTTRLAQLKWSFSHLLDNSTNQSWVFGGDMNLGSKDVVAVPASVEDAWVASGRPADHQHTWDTTINKNLPNVHFAAKCRFDRLYSHGLRCDGFATFGKEPLSNHSNMYPSDHWGVVASYSSSHNPHQ</sequence>
<dbReference type="PANTHER" id="PTHR15822">
    <property type="entry name" value="TRAF AND TNF RECEPTOR-ASSOCIATED PROTEIN"/>
    <property type="match status" value="1"/>
</dbReference>
<dbReference type="InterPro" id="IPR051547">
    <property type="entry name" value="TDP2-like"/>
</dbReference>
<dbReference type="AlphaFoldDB" id="W4FY30"/>
<evidence type="ECO:0000256" key="11">
    <source>
        <dbReference type="ARBA" id="ARBA00023204"/>
    </source>
</evidence>
<comment type="subcellular location">
    <subcellularLocation>
        <location evidence="3">Nucleus</location>
    </subcellularLocation>
</comment>
<evidence type="ECO:0000256" key="4">
    <source>
        <dbReference type="ARBA" id="ARBA00022722"/>
    </source>
</evidence>
<evidence type="ECO:0000256" key="6">
    <source>
        <dbReference type="ARBA" id="ARBA00022763"/>
    </source>
</evidence>
<dbReference type="InterPro" id="IPR036691">
    <property type="entry name" value="Endo/exonu/phosph_ase_sf"/>
</dbReference>
<evidence type="ECO:0000256" key="12">
    <source>
        <dbReference type="ARBA" id="ARBA00023242"/>
    </source>
</evidence>
<keyword evidence="5" id="KW-0479">Metal-binding</keyword>
<comment type="cofactor">
    <cofactor evidence="2">
        <name>Mg(2+)</name>
        <dbReference type="ChEBI" id="CHEBI:18420"/>
    </cofactor>
</comment>
<dbReference type="CDD" id="cd09080">
    <property type="entry name" value="TDP2"/>
    <property type="match status" value="1"/>
</dbReference>
<evidence type="ECO:0000256" key="10">
    <source>
        <dbReference type="ARBA" id="ARBA00022842"/>
    </source>
</evidence>
<accession>W4FY30</accession>
<reference evidence="15" key="1">
    <citation type="submission" date="2013-12" db="EMBL/GenBank/DDBJ databases">
        <title>The Genome Sequence of Aphanomyces astaci APO3.</title>
        <authorList>
            <consortium name="The Broad Institute Genomics Platform"/>
            <person name="Russ C."/>
            <person name="Tyler B."/>
            <person name="van West P."/>
            <person name="Dieguez-Uribeondo J."/>
            <person name="Young S.K."/>
            <person name="Zeng Q."/>
            <person name="Gargeya S."/>
            <person name="Fitzgerald M."/>
            <person name="Abouelleil A."/>
            <person name="Alvarado L."/>
            <person name="Chapman S.B."/>
            <person name="Gainer-Dewar J."/>
            <person name="Goldberg J."/>
            <person name="Griggs A."/>
            <person name="Gujja S."/>
            <person name="Hansen M."/>
            <person name="Howarth C."/>
            <person name="Imamovic A."/>
            <person name="Ireland A."/>
            <person name="Larimer J."/>
            <person name="McCowan C."/>
            <person name="Murphy C."/>
            <person name="Pearson M."/>
            <person name="Poon T.W."/>
            <person name="Priest M."/>
            <person name="Roberts A."/>
            <person name="Saif S."/>
            <person name="Shea T."/>
            <person name="Sykes S."/>
            <person name="Wortman J."/>
            <person name="Nusbaum C."/>
            <person name="Birren B."/>
        </authorList>
    </citation>
    <scope>NUCLEOTIDE SEQUENCE [LARGE SCALE GENOMIC DNA]</scope>
    <source>
        <strain evidence="15">APO3</strain>
    </source>
</reference>
<protein>
    <recommendedName>
        <fullName evidence="14">RanBP2-type domain-containing protein</fullName>
    </recommendedName>
</protein>
<dbReference type="PANTHER" id="PTHR15822:SF4">
    <property type="entry name" value="TYROSYL-DNA PHOSPHODIESTERASE 2"/>
    <property type="match status" value="1"/>
</dbReference>
<dbReference type="GO" id="GO:0006302">
    <property type="term" value="P:double-strand break repair"/>
    <property type="evidence" value="ECO:0007669"/>
    <property type="project" value="TreeGrafter"/>
</dbReference>
<dbReference type="OrthoDB" id="76908at2759"/>
<proteinExistence type="predicted"/>
<dbReference type="PROSITE" id="PS50199">
    <property type="entry name" value="ZF_RANBP2_2"/>
    <property type="match status" value="1"/>
</dbReference>
<keyword evidence="11" id="KW-0234">DNA repair</keyword>
<comment type="cofactor">
    <cofactor evidence="1">
        <name>Mn(2+)</name>
        <dbReference type="ChEBI" id="CHEBI:29035"/>
    </cofactor>
</comment>
<organism evidence="15">
    <name type="scientific">Aphanomyces astaci</name>
    <name type="common">Crayfish plague agent</name>
    <dbReference type="NCBI Taxonomy" id="112090"/>
    <lineage>
        <taxon>Eukaryota</taxon>
        <taxon>Sar</taxon>
        <taxon>Stramenopiles</taxon>
        <taxon>Oomycota</taxon>
        <taxon>Saprolegniomycetes</taxon>
        <taxon>Saprolegniales</taxon>
        <taxon>Verrucalvaceae</taxon>
        <taxon>Aphanomyces</taxon>
    </lineage>
</organism>
<dbReference type="RefSeq" id="XP_009838092.1">
    <property type="nucleotide sequence ID" value="XM_009839790.1"/>
</dbReference>
<feature type="domain" description="RanBP2-type" evidence="14">
    <location>
        <begin position="3"/>
        <end position="32"/>
    </location>
</feature>
<dbReference type="GO" id="GO:0003697">
    <property type="term" value="F:single-stranded DNA binding"/>
    <property type="evidence" value="ECO:0007669"/>
    <property type="project" value="TreeGrafter"/>
</dbReference>
<evidence type="ECO:0000256" key="3">
    <source>
        <dbReference type="ARBA" id="ARBA00004123"/>
    </source>
</evidence>
<evidence type="ECO:0000259" key="14">
    <source>
        <dbReference type="PROSITE" id="PS50199"/>
    </source>
</evidence>
<evidence type="ECO:0000256" key="9">
    <source>
        <dbReference type="ARBA" id="ARBA00022833"/>
    </source>
</evidence>
<keyword evidence="6" id="KW-0227">DNA damage</keyword>
<dbReference type="GO" id="GO:0070260">
    <property type="term" value="F:5'-tyrosyl-DNA phosphodiesterase activity"/>
    <property type="evidence" value="ECO:0007669"/>
    <property type="project" value="TreeGrafter"/>
</dbReference>
<keyword evidence="9" id="KW-0862">Zinc</keyword>
<evidence type="ECO:0000256" key="13">
    <source>
        <dbReference type="PROSITE-ProRule" id="PRU00322"/>
    </source>
</evidence>
<keyword evidence="4" id="KW-0540">Nuclease</keyword>
<name>W4FY30_APHAT</name>
<gene>
    <name evidence="15" type="ORF">H257_12547</name>
</gene>
<dbReference type="SUPFAM" id="SSF56219">
    <property type="entry name" value="DNase I-like"/>
    <property type="match status" value="1"/>
</dbReference>
<evidence type="ECO:0000256" key="8">
    <source>
        <dbReference type="ARBA" id="ARBA00022801"/>
    </source>
</evidence>
<dbReference type="GeneID" id="20814543"/>
<dbReference type="STRING" id="112090.W4FY30"/>
<dbReference type="GO" id="GO:0005737">
    <property type="term" value="C:cytoplasm"/>
    <property type="evidence" value="ECO:0007669"/>
    <property type="project" value="TreeGrafter"/>
</dbReference>
<dbReference type="EMBL" id="KI913154">
    <property type="protein sequence ID" value="ETV72410.1"/>
    <property type="molecule type" value="Genomic_DNA"/>
</dbReference>
<dbReference type="GO" id="GO:0004518">
    <property type="term" value="F:nuclease activity"/>
    <property type="evidence" value="ECO:0007669"/>
    <property type="project" value="UniProtKB-KW"/>
</dbReference>
<keyword evidence="10" id="KW-0460">Magnesium</keyword>
<dbReference type="InterPro" id="IPR001876">
    <property type="entry name" value="Znf_RanBP2"/>
</dbReference>
<evidence type="ECO:0000256" key="1">
    <source>
        <dbReference type="ARBA" id="ARBA00001936"/>
    </source>
</evidence>
<dbReference type="VEuPathDB" id="FungiDB:H257_12547"/>
<dbReference type="Gene3D" id="2.30.30.380">
    <property type="entry name" value="Zn-finger domain of Sec23/24"/>
    <property type="match status" value="1"/>
</dbReference>
<keyword evidence="12" id="KW-0539">Nucleus</keyword>